<protein>
    <recommendedName>
        <fullName evidence="3">DUF4283 domain-containing protein</fullName>
    </recommendedName>
</protein>
<evidence type="ECO:0008006" key="3">
    <source>
        <dbReference type="Google" id="ProtNLM"/>
    </source>
</evidence>
<dbReference type="Proteomes" id="UP001141552">
    <property type="component" value="Unassembled WGS sequence"/>
</dbReference>
<evidence type="ECO:0000313" key="1">
    <source>
        <dbReference type="EMBL" id="KAJ4844687.1"/>
    </source>
</evidence>
<organism evidence="1 2">
    <name type="scientific">Turnera subulata</name>
    <dbReference type="NCBI Taxonomy" id="218843"/>
    <lineage>
        <taxon>Eukaryota</taxon>
        <taxon>Viridiplantae</taxon>
        <taxon>Streptophyta</taxon>
        <taxon>Embryophyta</taxon>
        <taxon>Tracheophyta</taxon>
        <taxon>Spermatophyta</taxon>
        <taxon>Magnoliopsida</taxon>
        <taxon>eudicotyledons</taxon>
        <taxon>Gunneridae</taxon>
        <taxon>Pentapetalae</taxon>
        <taxon>rosids</taxon>
        <taxon>fabids</taxon>
        <taxon>Malpighiales</taxon>
        <taxon>Passifloraceae</taxon>
        <taxon>Turnera</taxon>
    </lineage>
</organism>
<reference evidence="1" key="2">
    <citation type="journal article" date="2023" name="Plants (Basel)">
        <title>Annotation of the Turnera subulata (Passifloraceae) Draft Genome Reveals the S-Locus Evolved after the Divergence of Turneroideae from Passifloroideae in a Stepwise Manner.</title>
        <authorList>
            <person name="Henning P.M."/>
            <person name="Roalson E.H."/>
            <person name="Mir W."/>
            <person name="McCubbin A.G."/>
            <person name="Shore J.S."/>
        </authorList>
    </citation>
    <scope>NUCLEOTIDE SEQUENCE</scope>
    <source>
        <strain evidence="1">F60SS</strain>
    </source>
</reference>
<evidence type="ECO:0000313" key="2">
    <source>
        <dbReference type="Proteomes" id="UP001141552"/>
    </source>
</evidence>
<keyword evidence="2" id="KW-1185">Reference proteome</keyword>
<name>A0A9Q0G9G1_9ROSI</name>
<dbReference type="AlphaFoldDB" id="A0A9Q0G9G1"/>
<comment type="caution">
    <text evidence="1">The sequence shown here is derived from an EMBL/GenBank/DDBJ whole genome shotgun (WGS) entry which is preliminary data.</text>
</comment>
<gene>
    <name evidence="1" type="ORF">Tsubulata_029083</name>
</gene>
<dbReference type="OrthoDB" id="1939268at2759"/>
<sequence>MNVRGWLRIGELPTPNLAEVENKAVVFANEEPDGEPSELQLSLVGKLWTNHPFNAQAFMRTMKKLVILIEISRNEQPSNLYLDHASMCVRVYDAPFNIRKPRFIELLGEKVGSFVELDKERSLTQGKFIKFRVSIDVWSPLLRGSLAQGSDGKEYSDDLRASLMCKPLASRNSGHAPPRVKWKLVFKLVIKDSVLPSPIGGQTREDAKIEVLEPIVTTLVLRADNTKN</sequence>
<accession>A0A9Q0G9G1</accession>
<proteinExistence type="predicted"/>
<reference evidence="1" key="1">
    <citation type="submission" date="2022-02" db="EMBL/GenBank/DDBJ databases">
        <authorList>
            <person name="Henning P.M."/>
            <person name="McCubbin A.G."/>
            <person name="Shore J.S."/>
        </authorList>
    </citation>
    <scope>NUCLEOTIDE SEQUENCE</scope>
    <source>
        <strain evidence="1">F60SS</strain>
        <tissue evidence="1">Leaves</tissue>
    </source>
</reference>
<dbReference type="EMBL" id="JAKUCV010001890">
    <property type="protein sequence ID" value="KAJ4844687.1"/>
    <property type="molecule type" value="Genomic_DNA"/>
</dbReference>